<organism evidence="2">
    <name type="scientific">Magallana gigas</name>
    <name type="common">Pacific oyster</name>
    <name type="synonym">Crassostrea gigas</name>
    <dbReference type="NCBI Taxonomy" id="29159"/>
    <lineage>
        <taxon>Eukaryota</taxon>
        <taxon>Metazoa</taxon>
        <taxon>Spiralia</taxon>
        <taxon>Lophotrochozoa</taxon>
        <taxon>Mollusca</taxon>
        <taxon>Bivalvia</taxon>
        <taxon>Autobranchia</taxon>
        <taxon>Pteriomorphia</taxon>
        <taxon>Ostreida</taxon>
        <taxon>Ostreoidea</taxon>
        <taxon>Ostreidae</taxon>
        <taxon>Magallana</taxon>
    </lineage>
</organism>
<feature type="region of interest" description="Disordered" evidence="1">
    <location>
        <begin position="173"/>
        <end position="255"/>
    </location>
</feature>
<sequence length="451" mass="50313">MARRDLYDCLLIYNHEDSSFSDGGTREDSSLLFSYVDFVDRKLNLCKYRIHHLDRDSIPGRSVFYELERVIESSQVILLILDKGFLKNSWKCFSQEAAIKNLIDTSTDPKCTTSNRLIPVLIHLEKNEIPSALKTLTPIEIMEESDIDKKWKNLKKAIDSHFEQERIPRNIVAKNPQLTPEPQYAPAVSKEPRVNPKSNGPSCRTLRLQSTVETDAPQSMTSTTAATVQQSVASPQNHSFTPSLSQSTSDSGIGLMSPELGSLNVASFLPVDEAPESLSPSNQIANSVTLQHEPDSAVNQSPEGPNTGWATTSVWWLESHLVVKCLNDDQKIEHMYETVLNHAGDWARARTTHLVCKIEGDNVPIVKTNDPWSAGNVHAEKLLIDDLERNNTVNETNGSSGADPDLSEDLEKTSLDESKKKCNDKETNCPYLLNITEWAQSLRSLSPFLIA</sequence>
<dbReference type="EMBL" id="JH817927">
    <property type="protein sequence ID" value="EKC29716.1"/>
    <property type="molecule type" value="Genomic_DNA"/>
</dbReference>
<dbReference type="InterPro" id="IPR035897">
    <property type="entry name" value="Toll_tir_struct_dom_sf"/>
</dbReference>
<feature type="compositionally biased region" description="Basic and acidic residues" evidence="1">
    <location>
        <begin position="409"/>
        <end position="419"/>
    </location>
</feature>
<evidence type="ECO:0000313" key="2">
    <source>
        <dbReference type="EMBL" id="EKC29716.1"/>
    </source>
</evidence>
<reference evidence="2" key="1">
    <citation type="journal article" date="2012" name="Nature">
        <title>The oyster genome reveals stress adaptation and complexity of shell formation.</title>
        <authorList>
            <person name="Zhang G."/>
            <person name="Fang X."/>
            <person name="Guo X."/>
            <person name="Li L."/>
            <person name="Luo R."/>
            <person name="Xu F."/>
            <person name="Yang P."/>
            <person name="Zhang L."/>
            <person name="Wang X."/>
            <person name="Qi H."/>
            <person name="Xiong Z."/>
            <person name="Que H."/>
            <person name="Xie Y."/>
            <person name="Holland P.W."/>
            <person name="Paps J."/>
            <person name="Zhu Y."/>
            <person name="Wu F."/>
            <person name="Chen Y."/>
            <person name="Wang J."/>
            <person name="Peng C."/>
            <person name="Meng J."/>
            <person name="Yang L."/>
            <person name="Liu J."/>
            <person name="Wen B."/>
            <person name="Zhang N."/>
            <person name="Huang Z."/>
            <person name="Zhu Q."/>
            <person name="Feng Y."/>
            <person name="Mount A."/>
            <person name="Hedgecock D."/>
            <person name="Xu Z."/>
            <person name="Liu Y."/>
            <person name="Domazet-Loso T."/>
            <person name="Du Y."/>
            <person name="Sun X."/>
            <person name="Zhang S."/>
            <person name="Liu B."/>
            <person name="Cheng P."/>
            <person name="Jiang X."/>
            <person name="Li J."/>
            <person name="Fan D."/>
            <person name="Wang W."/>
            <person name="Fu W."/>
            <person name="Wang T."/>
            <person name="Wang B."/>
            <person name="Zhang J."/>
            <person name="Peng Z."/>
            <person name="Li Y."/>
            <person name="Li N."/>
            <person name="Wang J."/>
            <person name="Chen M."/>
            <person name="He Y."/>
            <person name="Tan F."/>
            <person name="Song X."/>
            <person name="Zheng Q."/>
            <person name="Huang R."/>
            <person name="Yang H."/>
            <person name="Du X."/>
            <person name="Chen L."/>
            <person name="Yang M."/>
            <person name="Gaffney P.M."/>
            <person name="Wang S."/>
            <person name="Luo L."/>
            <person name="She Z."/>
            <person name="Ming Y."/>
            <person name="Huang W."/>
            <person name="Zhang S."/>
            <person name="Huang B."/>
            <person name="Zhang Y."/>
            <person name="Qu T."/>
            <person name="Ni P."/>
            <person name="Miao G."/>
            <person name="Wang J."/>
            <person name="Wang Q."/>
            <person name="Steinberg C.E."/>
            <person name="Wang H."/>
            <person name="Li N."/>
            <person name="Qian L."/>
            <person name="Zhang G."/>
            <person name="Li Y."/>
            <person name="Yang H."/>
            <person name="Liu X."/>
            <person name="Wang J."/>
            <person name="Yin Y."/>
            <person name="Wang J."/>
        </authorList>
    </citation>
    <scope>NUCLEOTIDE SEQUENCE [LARGE SCALE GENOMIC DNA]</scope>
    <source>
        <strain evidence="2">05x7-T-G4-1.051#20</strain>
    </source>
</reference>
<dbReference type="PROSITE" id="PS50104">
    <property type="entry name" value="TIR"/>
    <property type="match status" value="1"/>
</dbReference>
<dbReference type="Pfam" id="PF13676">
    <property type="entry name" value="TIR_2"/>
    <property type="match status" value="1"/>
</dbReference>
<feature type="compositionally biased region" description="Polar residues" evidence="1">
    <location>
        <begin position="196"/>
        <end position="251"/>
    </location>
</feature>
<feature type="region of interest" description="Disordered" evidence="1">
    <location>
        <begin position="391"/>
        <end position="419"/>
    </location>
</feature>
<dbReference type="AlphaFoldDB" id="K1R6V7"/>
<gene>
    <name evidence="2" type="ORF">CGI_10006285</name>
</gene>
<evidence type="ECO:0000256" key="1">
    <source>
        <dbReference type="SAM" id="MobiDB-lite"/>
    </source>
</evidence>
<dbReference type="Gene3D" id="3.40.50.10140">
    <property type="entry name" value="Toll/interleukin-1 receptor homology (TIR) domain"/>
    <property type="match status" value="1"/>
</dbReference>
<feature type="compositionally biased region" description="Polar residues" evidence="1">
    <location>
        <begin position="391"/>
        <end position="400"/>
    </location>
</feature>
<name>K1R6V7_MAGGI</name>
<accession>K1R6V7</accession>
<proteinExistence type="predicted"/>
<dbReference type="HOGENOM" id="CLU_607283_0_0_1"/>
<dbReference type="InterPro" id="IPR000157">
    <property type="entry name" value="TIR_dom"/>
</dbReference>
<dbReference type="SUPFAM" id="SSF52200">
    <property type="entry name" value="Toll/Interleukin receptor TIR domain"/>
    <property type="match status" value="1"/>
</dbReference>
<dbReference type="GO" id="GO:0007165">
    <property type="term" value="P:signal transduction"/>
    <property type="evidence" value="ECO:0007669"/>
    <property type="project" value="InterPro"/>
</dbReference>
<protein>
    <submittedName>
        <fullName evidence="2">Uncharacterized protein</fullName>
    </submittedName>
</protein>
<dbReference type="InParanoid" id="K1R6V7"/>